<dbReference type="Pfam" id="PF00583">
    <property type="entry name" value="Acetyltransf_1"/>
    <property type="match status" value="1"/>
</dbReference>
<evidence type="ECO:0000256" key="2">
    <source>
        <dbReference type="ARBA" id="ARBA00023315"/>
    </source>
</evidence>
<keyword evidence="5" id="KW-1185">Reference proteome</keyword>
<keyword evidence="1" id="KW-0808">Transferase</keyword>
<dbReference type="RefSeq" id="WP_115939638.1">
    <property type="nucleotide sequence ID" value="NZ_PCZS01000005.1"/>
</dbReference>
<comment type="caution">
    <text evidence="4">The sequence shown here is derived from an EMBL/GenBank/DDBJ whole genome shotgun (WGS) entry which is preliminary data.</text>
</comment>
<organism evidence="4 5">
    <name type="scientific">Cutibacterium namnetense</name>
    <dbReference type="NCBI Taxonomy" id="1574624"/>
    <lineage>
        <taxon>Bacteria</taxon>
        <taxon>Bacillati</taxon>
        <taxon>Actinomycetota</taxon>
        <taxon>Actinomycetes</taxon>
        <taxon>Propionibacteriales</taxon>
        <taxon>Propionibacteriaceae</taxon>
        <taxon>Cutibacterium</taxon>
    </lineage>
</organism>
<reference evidence="4 5" key="1">
    <citation type="submission" date="2017-09" db="EMBL/GenBank/DDBJ databases">
        <authorList>
            <person name="Bumgarner R.E."/>
        </authorList>
    </citation>
    <scope>NUCLEOTIDE SEQUENCE [LARGE SCALE GENOMIC DNA]</scope>
    <source>
        <strain evidence="4 5">T34998</strain>
    </source>
</reference>
<name>A0ABX9I7C8_9ACTN</name>
<dbReference type="Gene3D" id="3.40.630.30">
    <property type="match status" value="1"/>
</dbReference>
<proteinExistence type="predicted"/>
<dbReference type="EMBL" id="PCZS01000005">
    <property type="protein sequence ID" value="REB68170.1"/>
    <property type="molecule type" value="Genomic_DNA"/>
</dbReference>
<dbReference type="PROSITE" id="PS51186">
    <property type="entry name" value="GNAT"/>
    <property type="match status" value="1"/>
</dbReference>
<accession>A0ABX9I7C8</accession>
<evidence type="ECO:0000313" key="5">
    <source>
        <dbReference type="Proteomes" id="UP000256324"/>
    </source>
</evidence>
<keyword evidence="2" id="KW-0012">Acyltransferase</keyword>
<dbReference type="InterPro" id="IPR000182">
    <property type="entry name" value="GNAT_dom"/>
</dbReference>
<dbReference type="Proteomes" id="UP000256324">
    <property type="component" value="Unassembled WGS sequence"/>
</dbReference>
<evidence type="ECO:0000256" key="1">
    <source>
        <dbReference type="ARBA" id="ARBA00022679"/>
    </source>
</evidence>
<dbReference type="PANTHER" id="PTHR43877">
    <property type="entry name" value="AMINOALKYLPHOSPHONATE N-ACETYLTRANSFERASE-RELATED-RELATED"/>
    <property type="match status" value="1"/>
</dbReference>
<evidence type="ECO:0000259" key="3">
    <source>
        <dbReference type="PROSITE" id="PS51186"/>
    </source>
</evidence>
<gene>
    <name evidence="4" type="ORF">CP880_11485</name>
</gene>
<dbReference type="InterPro" id="IPR016181">
    <property type="entry name" value="Acyl_CoA_acyltransferase"/>
</dbReference>
<dbReference type="CDD" id="cd04301">
    <property type="entry name" value="NAT_SF"/>
    <property type="match status" value="1"/>
</dbReference>
<dbReference type="InterPro" id="IPR050832">
    <property type="entry name" value="Bact_Acetyltransf"/>
</dbReference>
<evidence type="ECO:0000313" key="4">
    <source>
        <dbReference type="EMBL" id="REB68170.1"/>
    </source>
</evidence>
<dbReference type="SUPFAM" id="SSF55729">
    <property type="entry name" value="Acyl-CoA N-acyltransferases (Nat)"/>
    <property type="match status" value="1"/>
</dbReference>
<feature type="domain" description="N-acetyltransferase" evidence="3">
    <location>
        <begin position="2"/>
        <end position="167"/>
    </location>
</feature>
<sequence length="167" mass="17661">MATTRRATLTDLPFMVHVLRHAAGGVSGPLDVEECRTTPAIAHYIDGWTPDQVGLICLADGAPIGAAWARNLPATDPGYGFVAPGIPELTIAISPRHRGHGHGGYLLASLLDACCRNGIKSVSLSVDANNERAVAMCHQAGFIEVSHDHGRLVMLRVEGTPAISPQR</sequence>
<protein>
    <submittedName>
        <fullName evidence="4">GNAT family N-acetyltransferase</fullName>
    </submittedName>
</protein>